<evidence type="ECO:0000256" key="1">
    <source>
        <dbReference type="SAM" id="MobiDB-lite"/>
    </source>
</evidence>
<gene>
    <name evidence="2" type="ORF">J7S33_28385</name>
</gene>
<proteinExistence type="predicted"/>
<feature type="compositionally biased region" description="Low complexity" evidence="1">
    <location>
        <begin position="77"/>
        <end position="87"/>
    </location>
</feature>
<protein>
    <submittedName>
        <fullName evidence="2">Uncharacterized protein</fullName>
    </submittedName>
</protein>
<dbReference type="Proteomes" id="UP000671828">
    <property type="component" value="Chromosome"/>
</dbReference>
<dbReference type="EMBL" id="CP072788">
    <property type="protein sequence ID" value="QTR02887.1"/>
    <property type="molecule type" value="Genomic_DNA"/>
</dbReference>
<feature type="compositionally biased region" description="Basic and acidic residues" evidence="1">
    <location>
        <begin position="92"/>
        <end position="102"/>
    </location>
</feature>
<feature type="region of interest" description="Disordered" evidence="1">
    <location>
        <begin position="66"/>
        <end position="111"/>
    </location>
</feature>
<name>A0A8T8HWU8_9PSEU</name>
<evidence type="ECO:0000313" key="2">
    <source>
        <dbReference type="EMBL" id="QTR02887.1"/>
    </source>
</evidence>
<reference evidence="2" key="1">
    <citation type="submission" date="2021-04" db="EMBL/GenBank/DDBJ databases">
        <title>Saccharothrix algeriensis WGS.</title>
        <authorList>
            <person name="Stuskova K."/>
            <person name="Hakalova E."/>
            <person name="Tebbal A.B."/>
            <person name="Eichmeier A."/>
        </authorList>
    </citation>
    <scope>NUCLEOTIDE SEQUENCE</scope>
    <source>
        <strain evidence="2">NRRL B-24137</strain>
    </source>
</reference>
<evidence type="ECO:0000313" key="3">
    <source>
        <dbReference type="Proteomes" id="UP000671828"/>
    </source>
</evidence>
<accession>A0A8T8HWU8</accession>
<organism evidence="2 3">
    <name type="scientific">Saccharothrix algeriensis</name>
    <dbReference type="NCBI Taxonomy" id="173560"/>
    <lineage>
        <taxon>Bacteria</taxon>
        <taxon>Bacillati</taxon>
        <taxon>Actinomycetota</taxon>
        <taxon>Actinomycetes</taxon>
        <taxon>Pseudonocardiales</taxon>
        <taxon>Pseudonocardiaceae</taxon>
        <taxon>Saccharothrix</taxon>
    </lineage>
</organism>
<dbReference type="AlphaFoldDB" id="A0A8T8HWU8"/>
<sequence>MVFSVPVGAPNGGVGTAGAPETPAVLLQLSTASGQPHSTAPRTLLTSGFSTFLMVMVIVFTSSTGSGAHREHGAAGEGAAIGAPASGTARPAGDEHVEKERQPPVTSTPVPCARFHRGHQTFLAKLLCGVKGCH</sequence>